<protein>
    <submittedName>
        <fullName evidence="2">Cytochrome c554 and c-prime</fullName>
    </submittedName>
</protein>
<sequence length="157" mass="17164">MKKAVIGLATILGLLLVCFLPLITGAQLPDASYVGSKECADCHYDLYENFTKHANKSKSDHSVRLMAPKLTTEELRECYGCHTTGYGRPGGFRSFEETPDLGHVGCEGCHGPGSIHVLTGDRADIRGSLTIEVCRPCHEDERVRVINYKPLLHAGAH</sequence>
<dbReference type="SUPFAM" id="SSF48695">
    <property type="entry name" value="Multiheme cytochromes"/>
    <property type="match status" value="1"/>
</dbReference>
<reference evidence="2 3" key="1">
    <citation type="submission" date="2016-10" db="EMBL/GenBank/DDBJ databases">
        <authorList>
            <person name="de Groot N.N."/>
        </authorList>
    </citation>
    <scope>NUCLEOTIDE SEQUENCE [LARGE SCALE GENOMIC DNA]</scope>
    <source>
        <strain evidence="2 3">ASO4-2</strain>
    </source>
</reference>
<organism evidence="2 3">
    <name type="scientific">Desulfonatronum thiosulfatophilum</name>
    <dbReference type="NCBI Taxonomy" id="617002"/>
    <lineage>
        <taxon>Bacteria</taxon>
        <taxon>Pseudomonadati</taxon>
        <taxon>Thermodesulfobacteriota</taxon>
        <taxon>Desulfovibrionia</taxon>
        <taxon>Desulfovibrionales</taxon>
        <taxon>Desulfonatronaceae</taxon>
        <taxon>Desulfonatronum</taxon>
    </lineage>
</organism>
<dbReference type="Proteomes" id="UP000198771">
    <property type="component" value="Unassembled WGS sequence"/>
</dbReference>
<gene>
    <name evidence="2" type="ORF">SAMN05660653_00717</name>
</gene>
<dbReference type="InterPro" id="IPR023155">
    <property type="entry name" value="Cyt_c-552/4"/>
</dbReference>
<evidence type="ECO:0000313" key="2">
    <source>
        <dbReference type="EMBL" id="SDB14364.1"/>
    </source>
</evidence>
<dbReference type="OrthoDB" id="9814800at2"/>
<keyword evidence="3" id="KW-1185">Reference proteome</keyword>
<name>A0A1G6B109_9BACT</name>
<dbReference type="RefSeq" id="WP_092117317.1">
    <property type="nucleotide sequence ID" value="NZ_FMXO01000003.1"/>
</dbReference>
<dbReference type="AlphaFoldDB" id="A0A1G6B109"/>
<accession>A0A1G6B109</accession>
<evidence type="ECO:0000313" key="3">
    <source>
        <dbReference type="Proteomes" id="UP000198771"/>
    </source>
</evidence>
<dbReference type="STRING" id="617002.SAMN05660653_00717"/>
<proteinExistence type="predicted"/>
<dbReference type="InterPro" id="IPR036280">
    <property type="entry name" value="Multihaem_cyt_sf"/>
</dbReference>
<evidence type="ECO:0000259" key="1">
    <source>
        <dbReference type="Pfam" id="PF13435"/>
    </source>
</evidence>
<dbReference type="Gene3D" id="1.10.1130.10">
    <property type="entry name" value="Flavocytochrome C3, Chain A"/>
    <property type="match status" value="1"/>
</dbReference>
<dbReference type="Pfam" id="PF13435">
    <property type="entry name" value="Cytochrome_C554"/>
    <property type="match status" value="1"/>
</dbReference>
<dbReference type="EMBL" id="FMXO01000003">
    <property type="protein sequence ID" value="SDB14364.1"/>
    <property type="molecule type" value="Genomic_DNA"/>
</dbReference>
<feature type="domain" description="Cytochrome c-552/4" evidence="1">
    <location>
        <begin position="38"/>
        <end position="111"/>
    </location>
</feature>